<dbReference type="Gene3D" id="3.30.40.10">
    <property type="entry name" value="Zinc/RING finger domain, C3HC4 (zinc finger)"/>
    <property type="match status" value="1"/>
</dbReference>
<dbReference type="SUPFAM" id="SSF57850">
    <property type="entry name" value="RING/U-box"/>
    <property type="match status" value="1"/>
</dbReference>
<dbReference type="InterPro" id="IPR013083">
    <property type="entry name" value="Znf_RING/FYVE/PHD"/>
</dbReference>
<evidence type="ECO:0000313" key="4">
    <source>
        <dbReference type="Proteomes" id="UP000826271"/>
    </source>
</evidence>
<organism evidence="3 4">
    <name type="scientific">Buddleja alternifolia</name>
    <dbReference type="NCBI Taxonomy" id="168488"/>
    <lineage>
        <taxon>Eukaryota</taxon>
        <taxon>Viridiplantae</taxon>
        <taxon>Streptophyta</taxon>
        <taxon>Embryophyta</taxon>
        <taxon>Tracheophyta</taxon>
        <taxon>Spermatophyta</taxon>
        <taxon>Magnoliopsida</taxon>
        <taxon>eudicotyledons</taxon>
        <taxon>Gunneridae</taxon>
        <taxon>Pentapetalae</taxon>
        <taxon>asterids</taxon>
        <taxon>lamiids</taxon>
        <taxon>Lamiales</taxon>
        <taxon>Scrophulariaceae</taxon>
        <taxon>Buddlejeae</taxon>
        <taxon>Buddleja</taxon>
    </lineage>
</organism>
<name>A0AAV6Y768_9LAMI</name>
<feature type="domain" description="UBP-type" evidence="2">
    <location>
        <begin position="4"/>
        <end position="36"/>
    </location>
</feature>
<dbReference type="InterPro" id="IPR038765">
    <property type="entry name" value="Papain-like_cys_pep_sf"/>
</dbReference>
<feature type="region of interest" description="Disordered" evidence="1">
    <location>
        <begin position="130"/>
        <end position="156"/>
    </location>
</feature>
<dbReference type="GO" id="GO:0008270">
    <property type="term" value="F:zinc ion binding"/>
    <property type="evidence" value="ECO:0007669"/>
    <property type="project" value="InterPro"/>
</dbReference>
<dbReference type="InterPro" id="IPR001607">
    <property type="entry name" value="Znf_UBP"/>
</dbReference>
<feature type="compositionally biased region" description="Basic and acidic residues" evidence="1">
    <location>
        <begin position="135"/>
        <end position="156"/>
    </location>
</feature>
<dbReference type="AlphaFoldDB" id="A0AAV6Y768"/>
<dbReference type="Gene3D" id="3.90.70.10">
    <property type="entry name" value="Cysteine proteinases"/>
    <property type="match status" value="1"/>
</dbReference>
<dbReference type="EMBL" id="WHWC01000002">
    <property type="protein sequence ID" value="KAG8388594.1"/>
    <property type="molecule type" value="Genomic_DNA"/>
</dbReference>
<dbReference type="Proteomes" id="UP000826271">
    <property type="component" value="Unassembled WGS sequence"/>
</dbReference>
<dbReference type="Pfam" id="PF02148">
    <property type="entry name" value="zf-UBP"/>
    <property type="match status" value="1"/>
</dbReference>
<keyword evidence="4" id="KW-1185">Reference proteome</keyword>
<comment type="caution">
    <text evidence="3">The sequence shown here is derived from an EMBL/GenBank/DDBJ whole genome shotgun (WGS) entry which is preliminary data.</text>
</comment>
<gene>
    <name evidence="3" type="ORF">BUALT_Bualt02G0141800</name>
</gene>
<protein>
    <recommendedName>
        <fullName evidence="2">UBP-type domain-containing protein</fullName>
    </recommendedName>
</protein>
<sequence length="212" mass="24727">MGTHAHTHSNDHRVYIKLETEKFYCRPEGYEVIDPSLDDIRHVLNPRFAREQVRQLDTNRQWSRALNGSYYLPGMVGLSNIKDAPDFVNVTIQSLMRVNPLRNSFLFLTTTKTVNPNLWIVLESSHQRFGTQGTSKDRGREREPEQADCREESNHGDEQSAFLDASLCNILNNKSFAEVVRPRLARMRYRVTKLPQYLILHMHHFTKNNFVV</sequence>
<proteinExistence type="predicted"/>
<evidence type="ECO:0000313" key="3">
    <source>
        <dbReference type="EMBL" id="KAG8388594.1"/>
    </source>
</evidence>
<evidence type="ECO:0000259" key="2">
    <source>
        <dbReference type="Pfam" id="PF02148"/>
    </source>
</evidence>
<accession>A0AAV6Y768</accession>
<reference evidence="3" key="1">
    <citation type="submission" date="2019-10" db="EMBL/GenBank/DDBJ databases">
        <authorList>
            <person name="Zhang R."/>
            <person name="Pan Y."/>
            <person name="Wang J."/>
            <person name="Ma R."/>
            <person name="Yu S."/>
        </authorList>
    </citation>
    <scope>NUCLEOTIDE SEQUENCE</scope>
    <source>
        <strain evidence="3">LA-IB0</strain>
        <tissue evidence="3">Leaf</tissue>
    </source>
</reference>
<dbReference type="SUPFAM" id="SSF54001">
    <property type="entry name" value="Cysteine proteinases"/>
    <property type="match status" value="1"/>
</dbReference>
<evidence type="ECO:0000256" key="1">
    <source>
        <dbReference type="SAM" id="MobiDB-lite"/>
    </source>
</evidence>